<reference evidence="2 3" key="1">
    <citation type="journal article" date="2008" name="Nature">
        <title>The genome of the choanoflagellate Monosiga brevicollis and the origin of metazoans.</title>
        <authorList>
            <consortium name="JGI Sequencing"/>
            <person name="King N."/>
            <person name="Westbrook M.J."/>
            <person name="Young S.L."/>
            <person name="Kuo A."/>
            <person name="Abedin M."/>
            <person name="Chapman J."/>
            <person name="Fairclough S."/>
            <person name="Hellsten U."/>
            <person name="Isogai Y."/>
            <person name="Letunic I."/>
            <person name="Marr M."/>
            <person name="Pincus D."/>
            <person name="Putnam N."/>
            <person name="Rokas A."/>
            <person name="Wright K.J."/>
            <person name="Zuzow R."/>
            <person name="Dirks W."/>
            <person name="Good M."/>
            <person name="Goodstein D."/>
            <person name="Lemons D."/>
            <person name="Li W."/>
            <person name="Lyons J.B."/>
            <person name="Morris A."/>
            <person name="Nichols S."/>
            <person name="Richter D.J."/>
            <person name="Salamov A."/>
            <person name="Bork P."/>
            <person name="Lim W.A."/>
            <person name="Manning G."/>
            <person name="Miller W.T."/>
            <person name="McGinnis W."/>
            <person name="Shapiro H."/>
            <person name="Tjian R."/>
            <person name="Grigoriev I.V."/>
            <person name="Rokhsar D."/>
        </authorList>
    </citation>
    <scope>NUCLEOTIDE SEQUENCE [LARGE SCALE GENOMIC DNA]</scope>
    <source>
        <strain evidence="3">MX1 / ATCC 50154</strain>
    </source>
</reference>
<feature type="compositionally biased region" description="Low complexity" evidence="1">
    <location>
        <begin position="331"/>
        <end position="365"/>
    </location>
</feature>
<evidence type="ECO:0000256" key="1">
    <source>
        <dbReference type="SAM" id="MobiDB-lite"/>
    </source>
</evidence>
<dbReference type="KEGG" id="mbr:MONBRDRAFT_36039"/>
<dbReference type="AlphaFoldDB" id="A9URH8"/>
<feature type="region of interest" description="Disordered" evidence="1">
    <location>
        <begin position="287"/>
        <end position="600"/>
    </location>
</feature>
<name>A9URH8_MONBE</name>
<feature type="compositionally biased region" description="Basic and acidic residues" evidence="1">
    <location>
        <begin position="490"/>
        <end position="499"/>
    </location>
</feature>
<proteinExistence type="predicted"/>
<dbReference type="Proteomes" id="UP000001357">
    <property type="component" value="Unassembled WGS sequence"/>
</dbReference>
<accession>A9URH8</accession>
<feature type="region of interest" description="Disordered" evidence="1">
    <location>
        <begin position="153"/>
        <end position="226"/>
    </location>
</feature>
<dbReference type="RefSeq" id="XP_001743212.1">
    <property type="nucleotide sequence ID" value="XM_001743160.1"/>
</dbReference>
<dbReference type="InParanoid" id="A9URH8"/>
<sequence length="672" mass="73099">MAERANITSARVKRADLASRSMPNFRHTRAAFSSSDSPPSEPKQRRLQRAHHINEPPLRHASPDPAPLRRASLVPPQATTSTPTAATSVHARRGRLSAPTQSDAQAYTQSKPSASSPNIDRRSLLRRPSAPAMMPGKSNALEQASMAFLLHPDSHASRSRPSTSQSRAARAEARSLKARSMINMRSAPHSRTASRPHSPVDWENMAPYHRPRSSHRSPEQQSSHITSKQFEALSALQSQREQRFSKEQAFERQGWSELNRRAQEHMLVQRSMDDGLFSDRNFVSLPASPTRARSRSPSPYPWAQLGSSQANSRSASLAESDPSSPSPSNSPSPVRYQPTTSSSTTGPQPPSTNVRDAASGSSDTASRSRRRSRHAYVTSSPMTPELSPGIAALNRLQSPAMLSSTDARSTTSKSSSPSELLPRHRSSSLEDVSGHALSQEERRSRMTFKSVPASPNLARRGSKSLQPHPPNRASATPSDAGIDQCSPGTERPHQPEPPRRPRPSGSARATRVATSSRRRSLPTPPRTQLPTPTPLSALGRGSSQSIGDIDLGRHSPSGSSDHSRRPRFRSDPTTVQLDVLGESPLDARAEAPEPSVSPSDHVLVQPAERALQVCEGYRAARNLLKSQSQCSFTRASVLQDFNPEECFRTALEQKSGSTTRLGGETCADLIED</sequence>
<keyword evidence="3" id="KW-1185">Reference proteome</keyword>
<feature type="compositionally biased region" description="Polar residues" evidence="1">
    <location>
        <begin position="98"/>
        <end position="118"/>
    </location>
</feature>
<feature type="compositionally biased region" description="Low complexity" evidence="1">
    <location>
        <begin position="287"/>
        <end position="303"/>
    </location>
</feature>
<feature type="compositionally biased region" description="Pro residues" evidence="1">
    <location>
        <begin position="522"/>
        <end position="533"/>
    </location>
</feature>
<evidence type="ECO:0000313" key="2">
    <source>
        <dbReference type="EMBL" id="EDQ91926.1"/>
    </source>
</evidence>
<dbReference type="STRING" id="81824.A9URH8"/>
<feature type="compositionally biased region" description="Low complexity" evidence="1">
    <location>
        <begin position="403"/>
        <end position="418"/>
    </location>
</feature>
<feature type="compositionally biased region" description="Low complexity" evidence="1">
    <location>
        <begin position="312"/>
        <end position="323"/>
    </location>
</feature>
<feature type="compositionally biased region" description="Low complexity" evidence="1">
    <location>
        <begin position="75"/>
        <end position="88"/>
    </location>
</feature>
<gene>
    <name evidence="2" type="ORF">MONBRDRAFT_36039</name>
</gene>
<protein>
    <submittedName>
        <fullName evidence="2">Uncharacterized protein</fullName>
    </submittedName>
</protein>
<dbReference type="EMBL" id="CH991544">
    <property type="protein sequence ID" value="EDQ91926.1"/>
    <property type="molecule type" value="Genomic_DNA"/>
</dbReference>
<feature type="compositionally biased region" description="Basic and acidic residues" evidence="1">
    <location>
        <begin position="52"/>
        <end position="62"/>
    </location>
</feature>
<evidence type="ECO:0000313" key="3">
    <source>
        <dbReference type="Proteomes" id="UP000001357"/>
    </source>
</evidence>
<feature type="region of interest" description="Disordered" evidence="1">
    <location>
        <begin position="1"/>
        <end position="122"/>
    </location>
</feature>
<feature type="compositionally biased region" description="Low complexity" evidence="1">
    <location>
        <begin position="503"/>
        <end position="515"/>
    </location>
</feature>
<organism evidence="2 3">
    <name type="scientific">Monosiga brevicollis</name>
    <name type="common">Choanoflagellate</name>
    <dbReference type="NCBI Taxonomy" id="81824"/>
    <lineage>
        <taxon>Eukaryota</taxon>
        <taxon>Choanoflagellata</taxon>
        <taxon>Craspedida</taxon>
        <taxon>Salpingoecidae</taxon>
        <taxon>Monosiga</taxon>
    </lineage>
</organism>
<dbReference type="GeneID" id="5888482"/>